<keyword evidence="2" id="KW-0472">Membrane</keyword>
<dbReference type="InterPro" id="IPR001460">
    <property type="entry name" value="PCN-bd_Tpept"/>
</dbReference>
<comment type="subcellular location">
    <subcellularLocation>
        <location evidence="1">Membrane</location>
    </subcellularLocation>
</comment>
<dbReference type="InterPro" id="IPR050515">
    <property type="entry name" value="Beta-lactam/transpept"/>
</dbReference>
<accession>A0A1F5MJ58</accession>
<dbReference type="GO" id="GO:0008658">
    <property type="term" value="F:penicillin binding"/>
    <property type="evidence" value="ECO:0007669"/>
    <property type="project" value="InterPro"/>
</dbReference>
<organism evidence="5 6">
    <name type="scientific">Candidatus Daviesbacteria bacterium RIFCSPLOWO2_01_FULL_40_24</name>
    <dbReference type="NCBI Taxonomy" id="1797787"/>
    <lineage>
        <taxon>Bacteria</taxon>
        <taxon>Candidatus Daviesiibacteriota</taxon>
    </lineage>
</organism>
<dbReference type="Pfam" id="PF03717">
    <property type="entry name" value="PBP_dimer"/>
    <property type="match status" value="1"/>
</dbReference>
<name>A0A1F5MJ58_9BACT</name>
<evidence type="ECO:0000313" key="6">
    <source>
        <dbReference type="Proteomes" id="UP000178017"/>
    </source>
</evidence>
<feature type="domain" description="Penicillin-binding protein transpeptidase" evidence="3">
    <location>
        <begin position="243"/>
        <end position="551"/>
    </location>
</feature>
<evidence type="ECO:0000256" key="2">
    <source>
        <dbReference type="ARBA" id="ARBA00023136"/>
    </source>
</evidence>
<proteinExistence type="predicted"/>
<dbReference type="PANTHER" id="PTHR30627">
    <property type="entry name" value="PEPTIDOGLYCAN D,D-TRANSPEPTIDASE"/>
    <property type="match status" value="1"/>
</dbReference>
<dbReference type="GO" id="GO:0071555">
    <property type="term" value="P:cell wall organization"/>
    <property type="evidence" value="ECO:0007669"/>
    <property type="project" value="TreeGrafter"/>
</dbReference>
<dbReference type="GO" id="GO:0005886">
    <property type="term" value="C:plasma membrane"/>
    <property type="evidence" value="ECO:0007669"/>
    <property type="project" value="TreeGrafter"/>
</dbReference>
<evidence type="ECO:0008006" key="7">
    <source>
        <dbReference type="Google" id="ProtNLM"/>
    </source>
</evidence>
<gene>
    <name evidence="5" type="ORF">A3B49_00770</name>
</gene>
<dbReference type="Pfam" id="PF00905">
    <property type="entry name" value="Transpeptidase"/>
    <property type="match status" value="1"/>
</dbReference>
<dbReference type="Gene3D" id="3.30.450.330">
    <property type="match status" value="1"/>
</dbReference>
<evidence type="ECO:0000313" key="5">
    <source>
        <dbReference type="EMBL" id="OGE65404.1"/>
    </source>
</evidence>
<dbReference type="Proteomes" id="UP000178017">
    <property type="component" value="Unassembled WGS sequence"/>
</dbReference>
<dbReference type="AlphaFoldDB" id="A0A1F5MJ58"/>
<sequence>MRFKVIRLAYQFILILIALRLFYWQIIMSDDLTVMAEKQHLKTTQIEGPRGQILYSDGSILASNQPVYELYGQPKVIEEKDKVANLVAKIISPKDSLKVANEIKDKLAQNLYWVALYKNLSVDLKNQIEELKIKGLGFNTNSARFYPESSASAQLLGFIGSDDVGNKVGYFGIEGFYNKQLRGTSGTVIQERDGNGLPILSGKFFQKKPLSGYNLVLNIDRAVQHMVEIKLKSSVEKFAAKSGSVVVIEPKSGNVLAMATFPNYDPGSYQDFPKEVYLNPIVAETYEPGSTFKVIVMSMAINDDLLKADTKCDICSGPLQISGHLIRTWNNKYNSDVNMTDVIVHSDNTGMVFVSRKLGLDKMYEYINNFGFGLKTNIDLQEETSSSIRPKKEWREIDLATSSFGQGIAVTPMQMVRAVGVIASGGMLMEPHIVSQIQIGGETRKIQPRIMGNPISAEATKVITEMMVQAVDRGEAQFYKKRAGLQGYKIAGKTGTAQIPVAGYYDENKTVASFVGFAPAADPKFVMLVKYNEPTSSIYGADTAAPTFFEIAKELFLYYNIPPSE</sequence>
<dbReference type="SUPFAM" id="SSF56601">
    <property type="entry name" value="beta-lactamase/transpeptidase-like"/>
    <property type="match status" value="1"/>
</dbReference>
<dbReference type="EMBL" id="MFDO01000018">
    <property type="protein sequence ID" value="OGE65404.1"/>
    <property type="molecule type" value="Genomic_DNA"/>
</dbReference>
<protein>
    <recommendedName>
        <fullName evidence="7">Penicillin-binding protein transpeptidase domain-containing protein</fullName>
    </recommendedName>
</protein>
<evidence type="ECO:0000256" key="1">
    <source>
        <dbReference type="ARBA" id="ARBA00004370"/>
    </source>
</evidence>
<dbReference type="Gene3D" id="3.90.1310.10">
    <property type="entry name" value="Penicillin-binding protein 2a (Domain 2)"/>
    <property type="match status" value="1"/>
</dbReference>
<dbReference type="InterPro" id="IPR005311">
    <property type="entry name" value="PBP_dimer"/>
</dbReference>
<dbReference type="Gene3D" id="3.40.710.10">
    <property type="entry name" value="DD-peptidase/beta-lactamase superfamily"/>
    <property type="match status" value="1"/>
</dbReference>
<reference evidence="5 6" key="1">
    <citation type="journal article" date="2016" name="Nat. Commun.">
        <title>Thousands of microbial genomes shed light on interconnected biogeochemical processes in an aquifer system.</title>
        <authorList>
            <person name="Anantharaman K."/>
            <person name="Brown C.T."/>
            <person name="Hug L.A."/>
            <person name="Sharon I."/>
            <person name="Castelle C.J."/>
            <person name="Probst A.J."/>
            <person name="Thomas B.C."/>
            <person name="Singh A."/>
            <person name="Wilkins M.J."/>
            <person name="Karaoz U."/>
            <person name="Brodie E.L."/>
            <person name="Williams K.H."/>
            <person name="Hubbard S.S."/>
            <person name="Banfield J.F."/>
        </authorList>
    </citation>
    <scope>NUCLEOTIDE SEQUENCE [LARGE SCALE GENOMIC DNA]</scope>
</reference>
<evidence type="ECO:0000259" key="4">
    <source>
        <dbReference type="Pfam" id="PF03717"/>
    </source>
</evidence>
<dbReference type="PANTHER" id="PTHR30627:SF1">
    <property type="entry name" value="PEPTIDOGLYCAN D,D-TRANSPEPTIDASE FTSI"/>
    <property type="match status" value="1"/>
</dbReference>
<comment type="caution">
    <text evidence="5">The sequence shown here is derived from an EMBL/GenBank/DDBJ whole genome shotgun (WGS) entry which is preliminary data.</text>
</comment>
<dbReference type="InterPro" id="IPR012338">
    <property type="entry name" value="Beta-lactam/transpept-like"/>
</dbReference>
<dbReference type="InterPro" id="IPR036138">
    <property type="entry name" value="PBP_dimer_sf"/>
</dbReference>
<evidence type="ECO:0000259" key="3">
    <source>
        <dbReference type="Pfam" id="PF00905"/>
    </source>
</evidence>
<dbReference type="SUPFAM" id="SSF56519">
    <property type="entry name" value="Penicillin binding protein dimerisation domain"/>
    <property type="match status" value="1"/>
</dbReference>
<feature type="domain" description="Penicillin-binding protein dimerisation" evidence="4">
    <location>
        <begin position="46"/>
        <end position="197"/>
    </location>
</feature>